<dbReference type="PROSITE" id="PS51257">
    <property type="entry name" value="PROKAR_LIPOPROTEIN"/>
    <property type="match status" value="1"/>
</dbReference>
<proteinExistence type="predicted"/>
<dbReference type="Proteomes" id="UP000198424">
    <property type="component" value="Unassembled WGS sequence"/>
</dbReference>
<comment type="caution">
    <text evidence="2">The sequence shown here is derived from an EMBL/GenBank/DDBJ whole genome shotgun (WGS) entry which is preliminary data.</text>
</comment>
<evidence type="ECO:0000313" key="2">
    <source>
        <dbReference type="EMBL" id="OXA94238.1"/>
    </source>
</evidence>
<dbReference type="RefSeq" id="WP_051885923.1">
    <property type="nucleotide sequence ID" value="NZ_JBEWQG010000020.1"/>
</dbReference>
<accession>A0ABX4CHZ8</accession>
<evidence type="ECO:0000313" key="3">
    <source>
        <dbReference type="Proteomes" id="UP000198424"/>
    </source>
</evidence>
<protein>
    <recommendedName>
        <fullName evidence="4">Peptidase S74 domain-containing protein</fullName>
    </recommendedName>
</protein>
<gene>
    <name evidence="2" type="ORF">B0A62_11315</name>
</gene>
<keyword evidence="1" id="KW-0175">Coiled coil</keyword>
<sequence length="418" mass="45643">MKNNFLLGIILIGAACIAQNNTSPLKTGSFSITNDGVYNSLFESGNVARMNMGFDGTTGYYKFGAHTGNGFRDNILYMRGSDGNVGIGTAQPFQKFVVSNDGGEGFEVYLDKPLKIVGLQSYDRAVNAYSKMQLDASQFSFMNGNVGIGTTNPNYKLDVVGRIAVGSLYVKKLDITNDGGFNSTINSSGVASIDMGFDGATGYSKFGAHTGDGYRDNILYMRGSDGNVGIGTAKPSQKFVVSNDGAEGLEVYLEKSLKIVGLQSYDRTGNAYSKMQLDASQFSFMHGNVGIGTITTGTHKLAVNGSIGAREIKVETTIWPDYVFKKEYDLPTLKEVEKHIAEKGHLKDIPSEEEVLKNGINLGEMNAKLLQKIEELTLYVIEQGKKAEELKLYVKEQNKLIDEQNKRIDKLEKDSSRK</sequence>
<organism evidence="2 3">
    <name type="scientific">Flavobacterium hydatis</name>
    <name type="common">Cytophaga aquatilis</name>
    <dbReference type="NCBI Taxonomy" id="991"/>
    <lineage>
        <taxon>Bacteria</taxon>
        <taxon>Pseudomonadati</taxon>
        <taxon>Bacteroidota</taxon>
        <taxon>Flavobacteriia</taxon>
        <taxon>Flavobacteriales</taxon>
        <taxon>Flavobacteriaceae</taxon>
        <taxon>Flavobacterium</taxon>
    </lineage>
</organism>
<dbReference type="EMBL" id="MUGY01000010">
    <property type="protein sequence ID" value="OXA94238.1"/>
    <property type="molecule type" value="Genomic_DNA"/>
</dbReference>
<reference evidence="2 3" key="1">
    <citation type="submission" date="2016-11" db="EMBL/GenBank/DDBJ databases">
        <title>Whole genomes of Flavobacteriaceae.</title>
        <authorList>
            <person name="Stine C."/>
            <person name="Li C."/>
            <person name="Tadesse D."/>
        </authorList>
    </citation>
    <scope>NUCLEOTIDE SEQUENCE [LARGE SCALE GENOMIC DNA]</scope>
    <source>
        <strain evidence="2 3">ATCC 29551</strain>
    </source>
</reference>
<evidence type="ECO:0000256" key="1">
    <source>
        <dbReference type="SAM" id="Coils"/>
    </source>
</evidence>
<name>A0ABX4CHZ8_FLAHY</name>
<feature type="coiled-coil region" evidence="1">
    <location>
        <begin position="387"/>
        <end position="414"/>
    </location>
</feature>
<evidence type="ECO:0008006" key="4">
    <source>
        <dbReference type="Google" id="ProtNLM"/>
    </source>
</evidence>
<keyword evidence="3" id="KW-1185">Reference proteome</keyword>